<sequence>MGEFHRSPSKVWWPEEYSWARRVSASPGSQDSGFSDTETSPPAPRQPVERNGETPTRNGVSGDILKNTSDGKSIHSQNLSINFKQKISPKKSIALQFSEAKNTTDVINYKKNTSLFIPKTPLNESNNIRANSEPTKRHRFYRNGSLKVSRSLFKSSSKQSAEHTPVGYQYAKEISDAVESQYSNTTNSKVKLDDSQLWKSDDNSTELPEGVKTCPLENNNYSYLLQRNRSAPDILPFIEDDHKGTSFTRNESLQSSDCESELESAFHGLLNLPKYTSTPKTTRNFRNMKHHRSKRIARLINSHSDNRVPSLNVEKEPTSVQRWLQEVRNLYEPECMTALQCKSIAAELAQKVAFVATRMTATLRKVLVDSELITTEFDNVKQQKQHIGPLAQSLARLVEEFIQNHVTDMDDEVLKTCENIRCSNTEDVSKLIVKLNSNWKVTQQKVLVREIKNLMNQLEDPHSELQVRAALTGLTSISLRNKEVVNIFVSCNAVQILCVLCEKCESSTVRSLVLRALSTICNNSTAVRQFENHSGIQLIAETVAEETRPEPERSEAVALLAQVTAPWIEDNRNVQGLQDQAKVLVKALTHFISTTKCCQNLLLCTAALANLTEMEPKSIKYILHQNSVGHILKVIKLKSTLVSIYLLEQVATLIANLSLRVNARKLLTDEHAPAALLHFLHCNHADPEIESRLQQKSVIALSRLSSDLEAAQQIVKCDGVRRLVRLCRERKERHDSDAVLVAALATLRKIAEACGKSVIDTVDIQELVEPKLLDSFLAYSTQNESYV</sequence>
<evidence type="ECO:0000259" key="2">
    <source>
        <dbReference type="Pfam" id="PF19427"/>
    </source>
</evidence>
<dbReference type="EMBL" id="VTPC01001661">
    <property type="protein sequence ID" value="KAF2901403.1"/>
    <property type="molecule type" value="Genomic_DNA"/>
</dbReference>
<accession>A0A8K0D8I4</accession>
<dbReference type="Gene3D" id="6.20.200.10">
    <property type="entry name" value="Inscuteable LGN-binding domain"/>
    <property type="match status" value="1"/>
</dbReference>
<dbReference type="PANTHER" id="PTHR21386:SF0">
    <property type="entry name" value="PROTEIN INSCUTEABLE HOMOLOG"/>
    <property type="match status" value="1"/>
</dbReference>
<dbReference type="OrthoDB" id="5796379at2759"/>
<dbReference type="GO" id="GO:0000132">
    <property type="term" value="P:establishment of mitotic spindle orientation"/>
    <property type="evidence" value="ECO:0007669"/>
    <property type="project" value="TreeGrafter"/>
</dbReference>
<protein>
    <recommendedName>
        <fullName evidence="2">Protein inscuteable homologue C-terminal domain-containing protein</fullName>
    </recommendedName>
</protein>
<dbReference type="InterPro" id="IPR039921">
    <property type="entry name" value="Inscuteable"/>
</dbReference>
<feature type="domain" description="Protein inscuteable homologue C-terminal" evidence="2">
    <location>
        <begin position="405"/>
        <end position="787"/>
    </location>
</feature>
<dbReference type="GO" id="GO:0009786">
    <property type="term" value="P:regulation of asymmetric cell division"/>
    <property type="evidence" value="ECO:0007669"/>
    <property type="project" value="TreeGrafter"/>
</dbReference>
<evidence type="ECO:0000313" key="4">
    <source>
        <dbReference type="Proteomes" id="UP000801492"/>
    </source>
</evidence>
<dbReference type="SUPFAM" id="SSF48371">
    <property type="entry name" value="ARM repeat"/>
    <property type="match status" value="1"/>
</dbReference>
<dbReference type="InterPro" id="IPR045789">
    <property type="entry name" value="Insc_C"/>
</dbReference>
<dbReference type="GO" id="GO:0008093">
    <property type="term" value="F:cytoskeletal anchor activity"/>
    <property type="evidence" value="ECO:0007669"/>
    <property type="project" value="TreeGrafter"/>
</dbReference>
<organism evidence="3 4">
    <name type="scientific">Ignelater luminosus</name>
    <name type="common">Cucubano</name>
    <name type="synonym">Pyrophorus luminosus</name>
    <dbReference type="NCBI Taxonomy" id="2038154"/>
    <lineage>
        <taxon>Eukaryota</taxon>
        <taxon>Metazoa</taxon>
        <taxon>Ecdysozoa</taxon>
        <taxon>Arthropoda</taxon>
        <taxon>Hexapoda</taxon>
        <taxon>Insecta</taxon>
        <taxon>Pterygota</taxon>
        <taxon>Neoptera</taxon>
        <taxon>Endopterygota</taxon>
        <taxon>Coleoptera</taxon>
        <taxon>Polyphaga</taxon>
        <taxon>Elateriformia</taxon>
        <taxon>Elateroidea</taxon>
        <taxon>Elateridae</taxon>
        <taxon>Agrypninae</taxon>
        <taxon>Pyrophorini</taxon>
        <taxon>Ignelater</taxon>
    </lineage>
</organism>
<evidence type="ECO:0000256" key="1">
    <source>
        <dbReference type="SAM" id="MobiDB-lite"/>
    </source>
</evidence>
<dbReference type="SMART" id="SM00185">
    <property type="entry name" value="ARM"/>
    <property type="match status" value="4"/>
</dbReference>
<evidence type="ECO:0000313" key="3">
    <source>
        <dbReference type="EMBL" id="KAF2901403.1"/>
    </source>
</evidence>
<dbReference type="AlphaFoldDB" id="A0A8K0D8I4"/>
<dbReference type="InterPro" id="IPR038205">
    <property type="entry name" value="INSC_LBD_sf"/>
</dbReference>
<feature type="region of interest" description="Disordered" evidence="1">
    <location>
        <begin position="22"/>
        <end position="76"/>
    </location>
</feature>
<dbReference type="InterPro" id="IPR011989">
    <property type="entry name" value="ARM-like"/>
</dbReference>
<dbReference type="Pfam" id="PF19427">
    <property type="entry name" value="Insc_C"/>
    <property type="match status" value="1"/>
</dbReference>
<name>A0A8K0D8I4_IGNLU</name>
<dbReference type="Proteomes" id="UP000801492">
    <property type="component" value="Unassembled WGS sequence"/>
</dbReference>
<feature type="compositionally biased region" description="Polar residues" evidence="1">
    <location>
        <begin position="26"/>
        <end position="40"/>
    </location>
</feature>
<dbReference type="PANTHER" id="PTHR21386">
    <property type="entry name" value="INSCUTEABLE"/>
    <property type="match status" value="1"/>
</dbReference>
<dbReference type="GO" id="GO:0008356">
    <property type="term" value="P:asymmetric cell division"/>
    <property type="evidence" value="ECO:0007669"/>
    <property type="project" value="InterPro"/>
</dbReference>
<proteinExistence type="predicted"/>
<feature type="compositionally biased region" description="Polar residues" evidence="1">
    <location>
        <begin position="66"/>
        <end position="76"/>
    </location>
</feature>
<dbReference type="InterPro" id="IPR016024">
    <property type="entry name" value="ARM-type_fold"/>
</dbReference>
<dbReference type="CDD" id="cd21966">
    <property type="entry name" value="INSC_LBD"/>
    <property type="match status" value="1"/>
</dbReference>
<gene>
    <name evidence="3" type="ORF">ILUMI_04780</name>
</gene>
<dbReference type="Gene3D" id="1.25.10.10">
    <property type="entry name" value="Leucine-rich Repeat Variant"/>
    <property type="match status" value="2"/>
</dbReference>
<dbReference type="GO" id="GO:0045179">
    <property type="term" value="C:apical cortex"/>
    <property type="evidence" value="ECO:0007669"/>
    <property type="project" value="TreeGrafter"/>
</dbReference>
<keyword evidence="4" id="KW-1185">Reference proteome</keyword>
<reference evidence="3" key="1">
    <citation type="submission" date="2019-08" db="EMBL/GenBank/DDBJ databases">
        <title>The genome of the North American firefly Photinus pyralis.</title>
        <authorList>
            <consortium name="Photinus pyralis genome working group"/>
            <person name="Fallon T.R."/>
            <person name="Sander Lower S.E."/>
            <person name="Weng J.-K."/>
        </authorList>
    </citation>
    <scope>NUCLEOTIDE SEQUENCE</scope>
    <source>
        <strain evidence="3">TRF0915ILg1</strain>
        <tissue evidence="3">Whole body</tissue>
    </source>
</reference>
<comment type="caution">
    <text evidence="3">The sequence shown here is derived from an EMBL/GenBank/DDBJ whole genome shotgun (WGS) entry which is preliminary data.</text>
</comment>
<dbReference type="GO" id="GO:0045176">
    <property type="term" value="P:apical protein localization"/>
    <property type="evidence" value="ECO:0007669"/>
    <property type="project" value="TreeGrafter"/>
</dbReference>
<dbReference type="InterPro" id="IPR000225">
    <property type="entry name" value="Armadillo"/>
</dbReference>